<evidence type="ECO:0000313" key="4">
    <source>
        <dbReference type="Proteomes" id="UP000302139"/>
    </source>
</evidence>
<organism evidence="2 3">
    <name type="scientific">Streptomyces avermitilis</name>
    <dbReference type="NCBI Taxonomy" id="33903"/>
    <lineage>
        <taxon>Bacteria</taxon>
        <taxon>Bacillati</taxon>
        <taxon>Actinomycetota</taxon>
        <taxon>Actinomycetes</taxon>
        <taxon>Kitasatosporales</taxon>
        <taxon>Streptomycetaceae</taxon>
        <taxon>Streptomyces</taxon>
    </lineage>
</organism>
<evidence type="ECO:0000313" key="3">
    <source>
        <dbReference type="Proteomes" id="UP000299211"/>
    </source>
</evidence>
<dbReference type="EMBL" id="BJHX01000001">
    <property type="protein sequence ID" value="GDY66568.1"/>
    <property type="molecule type" value="Genomic_DNA"/>
</dbReference>
<name>A0A4D4MNP9_STRAX</name>
<accession>A0A4D4MNP9</accession>
<sequence length="55" mass="5839">MEPVLDGLSLADGHEAQSRQRVFVGADGDFDLAPACTRVRPSPPLVTGHPLRTLA</sequence>
<evidence type="ECO:0000313" key="1">
    <source>
        <dbReference type="EMBL" id="GDY66568.1"/>
    </source>
</evidence>
<reference evidence="2 3" key="1">
    <citation type="submission" date="2019-04" db="EMBL/GenBank/DDBJ databases">
        <title>Draft genome sequences of Streptomyces avermitilis ATCC 31267.</title>
        <authorList>
            <person name="Komaki H."/>
            <person name="Tamura T."/>
            <person name="Hosoyama A."/>
        </authorList>
    </citation>
    <scope>NUCLEOTIDE SEQUENCE [LARGE SCALE GENOMIC DNA]</scope>
    <source>
        <strain evidence="2 3">ATCC 31267</strain>
    </source>
</reference>
<proteinExistence type="predicted"/>
<evidence type="ECO:0000313" key="2">
    <source>
        <dbReference type="EMBL" id="GDY73195.1"/>
    </source>
</evidence>
<gene>
    <name evidence="1" type="ORF">SAV14893_059610</name>
    <name evidence="2" type="ORF">SAV31267_026800</name>
</gene>
<dbReference type="Proteomes" id="UP000299211">
    <property type="component" value="Unassembled WGS sequence"/>
</dbReference>
<protein>
    <submittedName>
        <fullName evidence="2">Uncharacterized protein</fullName>
    </submittedName>
</protein>
<dbReference type="Proteomes" id="UP000302139">
    <property type="component" value="Unassembled WGS sequence"/>
</dbReference>
<dbReference type="AlphaFoldDB" id="A0A4D4MNP9"/>
<dbReference type="EMBL" id="BJHY01000001">
    <property type="protein sequence ID" value="GDY73195.1"/>
    <property type="molecule type" value="Genomic_DNA"/>
</dbReference>
<comment type="caution">
    <text evidence="2">The sequence shown here is derived from an EMBL/GenBank/DDBJ whole genome shotgun (WGS) entry which is preliminary data.</text>
</comment>
<reference evidence="1 4" key="2">
    <citation type="submission" date="2019-04" db="EMBL/GenBank/DDBJ databases">
        <title>Draft genome sequences of Streptomyces avermitilis NBRC 14893.</title>
        <authorList>
            <person name="Komaki H."/>
            <person name="Tamura T."/>
            <person name="Hosoyama A."/>
        </authorList>
    </citation>
    <scope>NUCLEOTIDE SEQUENCE [LARGE SCALE GENOMIC DNA]</scope>
    <source>
        <strain evidence="1 4">NBRC 14893</strain>
    </source>
</reference>